<reference evidence="1" key="1">
    <citation type="submission" date="2022-03" db="EMBL/GenBank/DDBJ databases">
        <authorList>
            <person name="Lindestad O."/>
        </authorList>
    </citation>
    <scope>NUCLEOTIDE SEQUENCE</scope>
</reference>
<dbReference type="OrthoDB" id="7466345at2759"/>
<organism evidence="1 2">
    <name type="scientific">Pararge aegeria aegeria</name>
    <dbReference type="NCBI Taxonomy" id="348720"/>
    <lineage>
        <taxon>Eukaryota</taxon>
        <taxon>Metazoa</taxon>
        <taxon>Ecdysozoa</taxon>
        <taxon>Arthropoda</taxon>
        <taxon>Hexapoda</taxon>
        <taxon>Insecta</taxon>
        <taxon>Pterygota</taxon>
        <taxon>Neoptera</taxon>
        <taxon>Endopterygota</taxon>
        <taxon>Lepidoptera</taxon>
        <taxon>Glossata</taxon>
        <taxon>Ditrysia</taxon>
        <taxon>Papilionoidea</taxon>
        <taxon>Nymphalidae</taxon>
        <taxon>Satyrinae</taxon>
        <taxon>Satyrini</taxon>
        <taxon>Parargina</taxon>
        <taxon>Pararge</taxon>
    </lineage>
</organism>
<comment type="caution">
    <text evidence="1">The sequence shown here is derived from an EMBL/GenBank/DDBJ whole genome shotgun (WGS) entry which is preliminary data.</text>
</comment>
<gene>
    <name evidence="1" type="primary">jg19692</name>
    <name evidence="1" type="ORF">PAEG_LOCUS8993</name>
</gene>
<evidence type="ECO:0000313" key="1">
    <source>
        <dbReference type="EMBL" id="CAH2229554.1"/>
    </source>
</evidence>
<protein>
    <submittedName>
        <fullName evidence="1">Jg19692 protein</fullName>
    </submittedName>
</protein>
<dbReference type="Proteomes" id="UP000838756">
    <property type="component" value="Unassembled WGS sequence"/>
</dbReference>
<sequence length="125" mass="13712">MSSREDGIMCWNGDPAPVNAAYVGPNEVDRLGESLGAAGGKRPRTVDCGTPYKRPMSSSGLRLVELMMMMDDLYHKSSTTFCAVVKQVPSTASMGRKQLYPPEKEKNVSYSTALSTVRALAYKWK</sequence>
<dbReference type="EMBL" id="CAKXAJ010024725">
    <property type="protein sequence ID" value="CAH2229554.1"/>
    <property type="molecule type" value="Genomic_DNA"/>
</dbReference>
<accession>A0A8S4R1E0</accession>
<name>A0A8S4R1E0_9NEOP</name>
<keyword evidence="2" id="KW-1185">Reference proteome</keyword>
<dbReference type="AlphaFoldDB" id="A0A8S4R1E0"/>
<proteinExistence type="predicted"/>
<evidence type="ECO:0000313" key="2">
    <source>
        <dbReference type="Proteomes" id="UP000838756"/>
    </source>
</evidence>